<keyword evidence="2" id="KW-1185">Reference proteome</keyword>
<dbReference type="Proteomes" id="UP001314170">
    <property type="component" value="Unassembled WGS sequence"/>
</dbReference>
<evidence type="ECO:0000313" key="1">
    <source>
        <dbReference type="EMBL" id="CAK7333995.1"/>
    </source>
</evidence>
<name>A0AAV1RE08_9ROSI</name>
<reference evidence="1 2" key="1">
    <citation type="submission" date="2024-01" db="EMBL/GenBank/DDBJ databases">
        <authorList>
            <person name="Waweru B."/>
        </authorList>
    </citation>
    <scope>NUCLEOTIDE SEQUENCE [LARGE SCALE GENOMIC DNA]</scope>
</reference>
<protein>
    <submittedName>
        <fullName evidence="1">Uncharacterized protein</fullName>
    </submittedName>
</protein>
<comment type="caution">
    <text evidence="1">The sequence shown here is derived from an EMBL/GenBank/DDBJ whole genome shotgun (WGS) entry which is preliminary data.</text>
</comment>
<accession>A0AAV1RE08</accession>
<sequence>MVSGMVCMVPMVIGMGIGLEAVGSGKTVSSIGETYSPRILLEVYNLRGCESFQLGFLF</sequence>
<dbReference type="AlphaFoldDB" id="A0AAV1RE08"/>
<feature type="non-terminal residue" evidence="1">
    <location>
        <position position="58"/>
    </location>
</feature>
<dbReference type="EMBL" id="CAWUPB010000936">
    <property type="protein sequence ID" value="CAK7333995.1"/>
    <property type="molecule type" value="Genomic_DNA"/>
</dbReference>
<evidence type="ECO:0000313" key="2">
    <source>
        <dbReference type="Proteomes" id="UP001314170"/>
    </source>
</evidence>
<organism evidence="1 2">
    <name type="scientific">Dovyalis caffra</name>
    <dbReference type="NCBI Taxonomy" id="77055"/>
    <lineage>
        <taxon>Eukaryota</taxon>
        <taxon>Viridiplantae</taxon>
        <taxon>Streptophyta</taxon>
        <taxon>Embryophyta</taxon>
        <taxon>Tracheophyta</taxon>
        <taxon>Spermatophyta</taxon>
        <taxon>Magnoliopsida</taxon>
        <taxon>eudicotyledons</taxon>
        <taxon>Gunneridae</taxon>
        <taxon>Pentapetalae</taxon>
        <taxon>rosids</taxon>
        <taxon>fabids</taxon>
        <taxon>Malpighiales</taxon>
        <taxon>Salicaceae</taxon>
        <taxon>Flacourtieae</taxon>
        <taxon>Dovyalis</taxon>
    </lineage>
</organism>
<proteinExistence type="predicted"/>
<gene>
    <name evidence="1" type="ORF">DCAF_LOCUS9725</name>
</gene>